<dbReference type="Gene3D" id="3.40.30.10">
    <property type="entry name" value="Glutaredoxin"/>
    <property type="match status" value="1"/>
</dbReference>
<dbReference type="EMBL" id="AP028679">
    <property type="protein sequence ID" value="BEQ14676.1"/>
    <property type="molecule type" value="Genomic_DNA"/>
</dbReference>
<dbReference type="SUPFAM" id="SSF52833">
    <property type="entry name" value="Thioredoxin-like"/>
    <property type="match status" value="1"/>
</dbReference>
<protein>
    <recommendedName>
        <fullName evidence="1">Glutaredoxin domain-containing protein</fullName>
    </recommendedName>
</protein>
<keyword evidence="3" id="KW-1185">Reference proteome</keyword>
<dbReference type="KEGG" id="dmp:FAK_17420"/>
<evidence type="ECO:0000313" key="2">
    <source>
        <dbReference type="EMBL" id="BEQ14676.1"/>
    </source>
</evidence>
<evidence type="ECO:0000313" key="3">
    <source>
        <dbReference type="Proteomes" id="UP001366166"/>
    </source>
</evidence>
<dbReference type="Pfam" id="PF00462">
    <property type="entry name" value="Glutaredoxin"/>
    <property type="match status" value="1"/>
</dbReference>
<gene>
    <name evidence="2" type="ORF">FAK_17420</name>
</gene>
<proteinExistence type="predicted"/>
<accession>A0AAU9EW20</accession>
<dbReference type="AlphaFoldDB" id="A0AAU9EW20"/>
<dbReference type="InterPro" id="IPR002109">
    <property type="entry name" value="Glutaredoxin"/>
</dbReference>
<evidence type="ECO:0000259" key="1">
    <source>
        <dbReference type="Pfam" id="PF00462"/>
    </source>
</evidence>
<dbReference type="Proteomes" id="UP001366166">
    <property type="component" value="Chromosome"/>
</dbReference>
<name>A0AAU9EW20_9BACT</name>
<sequence length="273" mass="29993">MAVTIYTATGCARCKIAKKYMAQKGVEYRDLDIKAEGKDEFNRFYRENRKSVYRGPDGIEFPVYFDGQVVKQGLGVVVGHVSSPKVAGFFGVGLLHGEWVDGIHISQGDPEAIDELVEALAYLKSAGMKFEMDTDGRNPQVLERLLAEGLGDVLIVRLIGTKDMYAAQGYDLAEVEKTMALAAKFPEYRFALAVRPVVRPDGAVEYLKPEEAGEIAAWVKEATGGNKHPFVLTPFDLKAAADERFAGLAPLEAKDLFIYRSKARAHQVMAAIA</sequence>
<reference evidence="3" key="1">
    <citation type="journal article" date="2023" name="Arch. Microbiol.">
        <title>Desulfoferula mesophilus gen. nov. sp. nov., a mesophilic sulfate-reducing bacterium isolated from a brackish lake sediment.</title>
        <authorList>
            <person name="Watanabe T."/>
            <person name="Yabe T."/>
            <person name="Tsuji J.M."/>
            <person name="Fukui M."/>
        </authorList>
    </citation>
    <scope>NUCLEOTIDE SEQUENCE [LARGE SCALE GENOMIC DNA]</scope>
    <source>
        <strain evidence="3">12FAK</strain>
    </source>
</reference>
<organism evidence="2 3">
    <name type="scientific">Desulfoferula mesophila</name>
    <dbReference type="NCBI Taxonomy" id="3058419"/>
    <lineage>
        <taxon>Bacteria</taxon>
        <taxon>Pseudomonadati</taxon>
        <taxon>Thermodesulfobacteriota</taxon>
        <taxon>Desulfarculia</taxon>
        <taxon>Desulfarculales</taxon>
        <taxon>Desulfarculaceae</taxon>
        <taxon>Desulfoferula</taxon>
    </lineage>
</organism>
<dbReference type="InterPro" id="IPR036249">
    <property type="entry name" value="Thioredoxin-like_sf"/>
</dbReference>
<dbReference type="RefSeq" id="WP_338606379.1">
    <property type="nucleotide sequence ID" value="NZ_AP028679.1"/>
</dbReference>
<feature type="domain" description="Glutaredoxin" evidence="1">
    <location>
        <begin position="3"/>
        <end position="38"/>
    </location>
</feature>